<reference evidence="1" key="1">
    <citation type="journal article" date="2022" name="bioRxiv">
        <title>Sequencing and chromosome-scale assembly of the giantPleurodeles waltlgenome.</title>
        <authorList>
            <person name="Brown T."/>
            <person name="Elewa A."/>
            <person name="Iarovenko S."/>
            <person name="Subramanian E."/>
            <person name="Araus A.J."/>
            <person name="Petzold A."/>
            <person name="Susuki M."/>
            <person name="Suzuki K.-i.T."/>
            <person name="Hayashi T."/>
            <person name="Toyoda A."/>
            <person name="Oliveira C."/>
            <person name="Osipova E."/>
            <person name="Leigh N.D."/>
            <person name="Simon A."/>
            <person name="Yun M.H."/>
        </authorList>
    </citation>
    <scope>NUCLEOTIDE SEQUENCE</scope>
    <source>
        <strain evidence="1">20211129_DDA</strain>
        <tissue evidence="1">Liver</tissue>
    </source>
</reference>
<sequence length="96" mass="11142">MLRTINEAGSGEACLPADEEYRVRRARSQGTFQADGYEIRIAADFSKETNEHRKGFLSLHPRLRQMEVKYGLFELARMWVTKNRLLRTGRTTALPR</sequence>
<dbReference type="Gene3D" id="3.30.250.20">
    <property type="entry name" value="L1 transposable element, C-terminal domain"/>
    <property type="match status" value="1"/>
</dbReference>
<proteinExistence type="predicted"/>
<dbReference type="InterPro" id="IPR042566">
    <property type="entry name" value="L1_C"/>
</dbReference>
<accession>A0AAV7NBB5</accession>
<dbReference type="EMBL" id="JANPWB010000012">
    <property type="protein sequence ID" value="KAJ1113385.1"/>
    <property type="molecule type" value="Genomic_DNA"/>
</dbReference>
<dbReference type="AlphaFoldDB" id="A0AAV7NBB5"/>
<gene>
    <name evidence="1" type="ORF">NDU88_001631</name>
</gene>
<keyword evidence="2" id="KW-1185">Reference proteome</keyword>
<evidence type="ECO:0000313" key="1">
    <source>
        <dbReference type="EMBL" id="KAJ1113385.1"/>
    </source>
</evidence>
<comment type="caution">
    <text evidence="1">The sequence shown here is derived from an EMBL/GenBank/DDBJ whole genome shotgun (WGS) entry which is preliminary data.</text>
</comment>
<protein>
    <submittedName>
        <fullName evidence="1">Uncharacterized protein</fullName>
    </submittedName>
</protein>
<dbReference type="Proteomes" id="UP001066276">
    <property type="component" value="Chromosome 8"/>
</dbReference>
<evidence type="ECO:0000313" key="2">
    <source>
        <dbReference type="Proteomes" id="UP001066276"/>
    </source>
</evidence>
<name>A0AAV7NBB5_PLEWA</name>
<organism evidence="1 2">
    <name type="scientific">Pleurodeles waltl</name>
    <name type="common">Iberian ribbed newt</name>
    <dbReference type="NCBI Taxonomy" id="8319"/>
    <lineage>
        <taxon>Eukaryota</taxon>
        <taxon>Metazoa</taxon>
        <taxon>Chordata</taxon>
        <taxon>Craniata</taxon>
        <taxon>Vertebrata</taxon>
        <taxon>Euteleostomi</taxon>
        <taxon>Amphibia</taxon>
        <taxon>Batrachia</taxon>
        <taxon>Caudata</taxon>
        <taxon>Salamandroidea</taxon>
        <taxon>Salamandridae</taxon>
        <taxon>Pleurodelinae</taxon>
        <taxon>Pleurodeles</taxon>
    </lineage>
</organism>